<keyword evidence="4 8" id="KW-0812">Transmembrane</keyword>
<evidence type="ECO:0000256" key="3">
    <source>
        <dbReference type="ARBA" id="ARBA00022670"/>
    </source>
</evidence>
<dbReference type="Proteomes" id="UP000461768">
    <property type="component" value="Unassembled WGS sequence"/>
</dbReference>
<evidence type="ECO:0000256" key="5">
    <source>
        <dbReference type="ARBA" id="ARBA00022801"/>
    </source>
</evidence>
<dbReference type="EMBL" id="WAGX01000005">
    <property type="protein sequence ID" value="KAB1438475.1"/>
    <property type="molecule type" value="Genomic_DNA"/>
</dbReference>
<feature type="transmembrane region" description="Helical" evidence="8">
    <location>
        <begin position="145"/>
        <end position="160"/>
    </location>
</feature>
<proteinExistence type="predicted"/>
<accession>A0A7V7QKU8</accession>
<evidence type="ECO:0000313" key="10">
    <source>
        <dbReference type="Proteomes" id="UP000461768"/>
    </source>
</evidence>
<evidence type="ECO:0000256" key="7">
    <source>
        <dbReference type="ARBA" id="ARBA00023136"/>
    </source>
</evidence>
<reference evidence="9 10" key="2">
    <citation type="submission" date="2020-02" db="EMBL/GenBank/DDBJ databases">
        <title>Candidatus Galacturonibacter soehngenii shows hetero-acetogenic catabolism of galacturonic acid but lacks a canonical carbon monoxide dehydrogenase/acetyl-CoA synthase complex.</title>
        <authorList>
            <person name="Diender M."/>
            <person name="Stouten G.R."/>
            <person name="Petersen J.F."/>
            <person name="Nielsen P.H."/>
            <person name="Dueholm M.S."/>
            <person name="Pronk J.T."/>
            <person name="Van Loosdrecht M.C.M."/>
        </authorList>
    </citation>
    <scope>NUCLEOTIDE SEQUENCE [LARGE SCALE GENOMIC DNA]</scope>
    <source>
        <strain evidence="9">GalUA</strain>
    </source>
</reference>
<organism evidence="9 10">
    <name type="scientific">Candidatus Galacturonatibacter soehngenii</name>
    <dbReference type="NCBI Taxonomy" id="2307010"/>
    <lineage>
        <taxon>Bacteria</taxon>
        <taxon>Bacillati</taxon>
        <taxon>Bacillota</taxon>
        <taxon>Clostridia</taxon>
        <taxon>Lachnospirales</taxon>
        <taxon>Lachnospiraceae</taxon>
        <taxon>Candidatus Galacturonatibacter</taxon>
    </lineage>
</organism>
<protein>
    <submittedName>
        <fullName evidence="9">Accessory gene regulator B family protein</fullName>
    </submittedName>
</protein>
<keyword evidence="1" id="KW-1003">Cell membrane</keyword>
<keyword evidence="2" id="KW-0673">Quorum sensing</keyword>
<dbReference type="GO" id="GO:0008233">
    <property type="term" value="F:peptidase activity"/>
    <property type="evidence" value="ECO:0007669"/>
    <property type="project" value="UniProtKB-KW"/>
</dbReference>
<dbReference type="InterPro" id="IPR006741">
    <property type="entry name" value="AgrB"/>
</dbReference>
<dbReference type="RefSeq" id="WP_151145976.1">
    <property type="nucleotide sequence ID" value="NZ_WAGX01000005.1"/>
</dbReference>
<feature type="transmembrane region" description="Helical" evidence="8">
    <location>
        <begin position="38"/>
        <end position="67"/>
    </location>
</feature>
<keyword evidence="3" id="KW-0645">Protease</keyword>
<dbReference type="AlphaFoldDB" id="A0A7V7QKU8"/>
<evidence type="ECO:0000313" key="9">
    <source>
        <dbReference type="EMBL" id="KAB1438475.1"/>
    </source>
</evidence>
<feature type="transmembrane region" description="Helical" evidence="8">
    <location>
        <begin position="79"/>
        <end position="100"/>
    </location>
</feature>
<sequence length="191" mass="21644">MVEKIAIAIVGQMGNEKMISQNMKERYVYALIMMTEKWITVGSIIGISFLLKQFLPTLFFLGFFLCLRKRTGGYHANTFWQCYLATIITYIMVTFLSPVMIANIKITYSLVVISVILIAIIGTINHPNMDMDAFELKESKSAARWLIALESMILFASILLEIQKSYISYMSLAIILCAALMCVAKILKQEV</sequence>
<dbReference type="OrthoDB" id="9815055at2"/>
<keyword evidence="7 8" id="KW-0472">Membrane</keyword>
<dbReference type="GO" id="GO:0006508">
    <property type="term" value="P:proteolysis"/>
    <property type="evidence" value="ECO:0007669"/>
    <property type="project" value="UniProtKB-KW"/>
</dbReference>
<evidence type="ECO:0000256" key="6">
    <source>
        <dbReference type="ARBA" id="ARBA00022989"/>
    </source>
</evidence>
<dbReference type="GO" id="GO:0009372">
    <property type="term" value="P:quorum sensing"/>
    <property type="evidence" value="ECO:0007669"/>
    <property type="project" value="UniProtKB-KW"/>
</dbReference>
<reference evidence="9 10" key="1">
    <citation type="submission" date="2019-09" db="EMBL/GenBank/DDBJ databases">
        <authorList>
            <person name="Valk L.C."/>
        </authorList>
    </citation>
    <scope>NUCLEOTIDE SEQUENCE [LARGE SCALE GENOMIC DNA]</scope>
    <source>
        <strain evidence="9">GalUA</strain>
    </source>
</reference>
<keyword evidence="6 8" id="KW-1133">Transmembrane helix</keyword>
<keyword evidence="10" id="KW-1185">Reference proteome</keyword>
<dbReference type="Pfam" id="PF04647">
    <property type="entry name" value="AgrB"/>
    <property type="match status" value="1"/>
</dbReference>
<evidence type="ECO:0000256" key="2">
    <source>
        <dbReference type="ARBA" id="ARBA00022654"/>
    </source>
</evidence>
<keyword evidence="5" id="KW-0378">Hydrolase</keyword>
<comment type="caution">
    <text evidence="9">The sequence shown here is derived from an EMBL/GenBank/DDBJ whole genome shotgun (WGS) entry which is preliminary data.</text>
</comment>
<feature type="transmembrane region" description="Helical" evidence="8">
    <location>
        <begin position="166"/>
        <end position="187"/>
    </location>
</feature>
<evidence type="ECO:0000256" key="8">
    <source>
        <dbReference type="SAM" id="Phobius"/>
    </source>
</evidence>
<dbReference type="GO" id="GO:0016020">
    <property type="term" value="C:membrane"/>
    <property type="evidence" value="ECO:0007669"/>
    <property type="project" value="InterPro"/>
</dbReference>
<evidence type="ECO:0000256" key="4">
    <source>
        <dbReference type="ARBA" id="ARBA00022692"/>
    </source>
</evidence>
<name>A0A7V7QKU8_9FIRM</name>
<feature type="transmembrane region" description="Helical" evidence="8">
    <location>
        <begin position="106"/>
        <end position="124"/>
    </location>
</feature>
<gene>
    <name evidence="9" type="ORF">F7O84_13115</name>
</gene>
<evidence type="ECO:0000256" key="1">
    <source>
        <dbReference type="ARBA" id="ARBA00022475"/>
    </source>
</evidence>